<dbReference type="VEuPathDB" id="FungiDB:I7I51_00007"/>
<evidence type="ECO:0000313" key="3">
    <source>
        <dbReference type="Proteomes" id="UP000663671"/>
    </source>
</evidence>
<evidence type="ECO:0000256" key="1">
    <source>
        <dbReference type="SAM" id="MobiDB-lite"/>
    </source>
</evidence>
<feature type="region of interest" description="Disordered" evidence="1">
    <location>
        <begin position="83"/>
        <end position="102"/>
    </location>
</feature>
<accession>A0A8A1MEL1</accession>
<sequence>MTDLDEFDVQRAEAVRLNKLALDAIGSIKIRSTTTSTICSNEVDAQHKTFKRNGGQMKYKYQGGKTTGSGVGGVRVRANLAAKDEREGNTSEHETSSDGVRRKLSSINEPHFGDEANGSQELLLRNSMANSYISIYQNVLKVLLCETVTSRIVALVTTNAIKFIRLQAPAVYDETGP</sequence>
<dbReference type="AlphaFoldDB" id="A0A8A1MEL1"/>
<organism evidence="2 3">
    <name type="scientific">Ajellomyces capsulatus</name>
    <name type="common">Darling's disease fungus</name>
    <name type="synonym">Histoplasma capsulatum</name>
    <dbReference type="NCBI Taxonomy" id="5037"/>
    <lineage>
        <taxon>Eukaryota</taxon>
        <taxon>Fungi</taxon>
        <taxon>Dikarya</taxon>
        <taxon>Ascomycota</taxon>
        <taxon>Pezizomycotina</taxon>
        <taxon>Eurotiomycetes</taxon>
        <taxon>Eurotiomycetidae</taxon>
        <taxon>Onygenales</taxon>
        <taxon>Ajellomycetaceae</taxon>
        <taxon>Histoplasma</taxon>
    </lineage>
</organism>
<name>A0A8A1MEL1_AJECA</name>
<dbReference type="EMBL" id="CP069114">
    <property type="protein sequence ID" value="QSS62952.1"/>
    <property type="molecule type" value="Genomic_DNA"/>
</dbReference>
<proteinExistence type="predicted"/>
<protein>
    <submittedName>
        <fullName evidence="2">Uncharacterized protein</fullName>
    </submittedName>
</protein>
<dbReference type="Proteomes" id="UP000663671">
    <property type="component" value="Chromosome 1"/>
</dbReference>
<evidence type="ECO:0000313" key="2">
    <source>
        <dbReference type="EMBL" id="QSS62952.1"/>
    </source>
</evidence>
<gene>
    <name evidence="2" type="ORF">I7I51_00007</name>
</gene>
<feature type="compositionally biased region" description="Basic and acidic residues" evidence="1">
    <location>
        <begin position="83"/>
        <end position="101"/>
    </location>
</feature>
<reference evidence="2" key="1">
    <citation type="submission" date="2021-01" db="EMBL/GenBank/DDBJ databases">
        <title>Chromosome-level genome assembly of a human fungal pathogen reveals clustering of transcriptionally co-regulated genes.</title>
        <authorList>
            <person name="Voorhies M."/>
            <person name="Cohen S."/>
            <person name="Shea T.P."/>
            <person name="Petrus S."/>
            <person name="Munoz J.F."/>
            <person name="Poplawski S."/>
            <person name="Goldman W.E."/>
            <person name="Michael T."/>
            <person name="Cuomo C.A."/>
            <person name="Sil A."/>
            <person name="Beyhan S."/>
        </authorList>
    </citation>
    <scope>NUCLEOTIDE SEQUENCE</scope>
    <source>
        <strain evidence="2">WU24</strain>
    </source>
</reference>